<organism evidence="2 3">
    <name type="scientific">Senna tora</name>
    <dbReference type="NCBI Taxonomy" id="362788"/>
    <lineage>
        <taxon>Eukaryota</taxon>
        <taxon>Viridiplantae</taxon>
        <taxon>Streptophyta</taxon>
        <taxon>Embryophyta</taxon>
        <taxon>Tracheophyta</taxon>
        <taxon>Spermatophyta</taxon>
        <taxon>Magnoliopsida</taxon>
        <taxon>eudicotyledons</taxon>
        <taxon>Gunneridae</taxon>
        <taxon>Pentapetalae</taxon>
        <taxon>rosids</taxon>
        <taxon>fabids</taxon>
        <taxon>Fabales</taxon>
        <taxon>Fabaceae</taxon>
        <taxon>Caesalpinioideae</taxon>
        <taxon>Cassia clade</taxon>
        <taxon>Senna</taxon>
    </lineage>
</organism>
<gene>
    <name evidence="2" type="ORF">G2W53_036730</name>
</gene>
<reference evidence="2" key="1">
    <citation type="submission" date="2020-09" db="EMBL/GenBank/DDBJ databases">
        <title>Genome-Enabled Discovery of Anthraquinone Biosynthesis in Senna tora.</title>
        <authorList>
            <person name="Kang S.-H."/>
            <person name="Pandey R.P."/>
            <person name="Lee C.-M."/>
            <person name="Sim J.-S."/>
            <person name="Jeong J.-T."/>
            <person name="Choi B.-S."/>
            <person name="Jung M."/>
            <person name="Ginzburg D."/>
            <person name="Zhao K."/>
            <person name="Won S.Y."/>
            <person name="Oh T.-J."/>
            <person name="Yu Y."/>
            <person name="Kim N.-H."/>
            <person name="Lee O.R."/>
            <person name="Lee T.-H."/>
            <person name="Bashyal P."/>
            <person name="Kim T.-S."/>
            <person name="Lee W.-H."/>
            <person name="Kawkins C."/>
            <person name="Kim C.-K."/>
            <person name="Kim J.S."/>
            <person name="Ahn B.O."/>
            <person name="Rhee S.Y."/>
            <person name="Sohng J.K."/>
        </authorList>
    </citation>
    <scope>NUCLEOTIDE SEQUENCE</scope>
    <source>
        <tissue evidence="2">Leaf</tissue>
    </source>
</reference>
<feature type="region of interest" description="Disordered" evidence="1">
    <location>
        <begin position="58"/>
        <end position="150"/>
    </location>
</feature>
<protein>
    <submittedName>
        <fullName evidence="2">Uncharacterized protein</fullName>
    </submittedName>
</protein>
<name>A0A834SXY5_9FABA</name>
<proteinExistence type="predicted"/>
<keyword evidence="3" id="KW-1185">Reference proteome</keyword>
<sequence>MKKDNIIKRQIEERETRRRVRIRVVIPARPTLRPRRLHLELLLLLLIQRQPFIRHVRERSGDHDHRPRRPQLPHHAPSHHLPLPSAQIYSQARRAGRRRRREERSRQRQYLEPSVEAHHGSRASRLPQGHIRNRPAPAQDADPTLPAPRVGGHALEHVAAIAHFQDVGA</sequence>
<dbReference type="EMBL" id="JAAIUW010000011">
    <property type="protein sequence ID" value="KAF7809987.1"/>
    <property type="molecule type" value="Genomic_DNA"/>
</dbReference>
<dbReference type="Proteomes" id="UP000634136">
    <property type="component" value="Unassembled WGS sequence"/>
</dbReference>
<feature type="compositionally biased region" description="Low complexity" evidence="1">
    <location>
        <begin position="79"/>
        <end position="93"/>
    </location>
</feature>
<feature type="compositionally biased region" description="Basic residues" evidence="1">
    <location>
        <begin position="66"/>
        <end position="78"/>
    </location>
</feature>
<dbReference type="AlphaFoldDB" id="A0A834SXY5"/>
<accession>A0A834SXY5</accession>
<comment type="caution">
    <text evidence="2">The sequence shown here is derived from an EMBL/GenBank/DDBJ whole genome shotgun (WGS) entry which is preliminary data.</text>
</comment>
<evidence type="ECO:0000313" key="2">
    <source>
        <dbReference type="EMBL" id="KAF7809987.1"/>
    </source>
</evidence>
<evidence type="ECO:0000313" key="3">
    <source>
        <dbReference type="Proteomes" id="UP000634136"/>
    </source>
</evidence>
<evidence type="ECO:0000256" key="1">
    <source>
        <dbReference type="SAM" id="MobiDB-lite"/>
    </source>
</evidence>